<accession>B2I6Q9</accession>
<evidence type="ECO:0000313" key="3">
    <source>
        <dbReference type="Proteomes" id="UP000001698"/>
    </source>
</evidence>
<feature type="transmembrane region" description="Helical" evidence="1">
    <location>
        <begin position="44"/>
        <end position="64"/>
    </location>
</feature>
<dbReference type="EMBL" id="CP001011">
    <property type="protein sequence ID" value="ACB91601.1"/>
    <property type="molecule type" value="Genomic_DNA"/>
</dbReference>
<proteinExistence type="predicted"/>
<keyword evidence="1" id="KW-0812">Transmembrane</keyword>
<gene>
    <name evidence="2" type="ordered locus">XfasM23_0144</name>
</gene>
<evidence type="ECO:0000313" key="2">
    <source>
        <dbReference type="EMBL" id="ACB91601.1"/>
    </source>
</evidence>
<reference evidence="2 3" key="1">
    <citation type="journal article" date="2010" name="J. Bacteriol.">
        <title>Whole genome sequences of two Xylella fastidiosa strains (M12 and M23) causing almond leaf scorch disease in California.</title>
        <authorList>
            <person name="Chen J."/>
            <person name="Xie G."/>
            <person name="Han S."/>
            <person name="Chertkov O."/>
            <person name="Sims D."/>
            <person name="Civerolo E.L."/>
        </authorList>
    </citation>
    <scope>NUCLEOTIDE SEQUENCE [LARGE SCALE GENOMIC DNA]</scope>
    <source>
        <strain evidence="2 3">M23</strain>
    </source>
</reference>
<sequence length="75" mass="8562">MRDEMMSDVGISDSRQDASGHHIGHKVITESVTPSHEWSVCKDGLLGIFIFILLDLMFFVFVIMRSHTLKVRMLV</sequence>
<protein>
    <submittedName>
        <fullName evidence="2">Uncharacterized protein</fullName>
    </submittedName>
</protein>
<keyword evidence="1" id="KW-0472">Membrane</keyword>
<name>B2I6Q9_XYLF2</name>
<keyword evidence="1" id="KW-1133">Transmembrane helix</keyword>
<evidence type="ECO:0000256" key="1">
    <source>
        <dbReference type="SAM" id="Phobius"/>
    </source>
</evidence>
<dbReference type="KEGG" id="xfn:XfasM23_0144"/>
<dbReference type="HOGENOM" id="CLU_2670287_0_0_6"/>
<dbReference type="Proteomes" id="UP000001698">
    <property type="component" value="Chromosome"/>
</dbReference>
<dbReference type="AlphaFoldDB" id="B2I6Q9"/>
<organism evidence="2 3">
    <name type="scientific">Xylella fastidiosa (strain M23)</name>
    <dbReference type="NCBI Taxonomy" id="405441"/>
    <lineage>
        <taxon>Bacteria</taxon>
        <taxon>Pseudomonadati</taxon>
        <taxon>Pseudomonadota</taxon>
        <taxon>Gammaproteobacteria</taxon>
        <taxon>Lysobacterales</taxon>
        <taxon>Lysobacteraceae</taxon>
        <taxon>Xylella</taxon>
    </lineage>
</organism>